<dbReference type="InterPro" id="IPR055346">
    <property type="entry name" value="Fe-S_cluster_assembly_SufBD"/>
</dbReference>
<sequence>MSIDRKNEYEALLGLLEKGGGNAEEIKNNIGANMILNKNEIISVNETEGIKLKAIKIPDGVKASIIIKEGYKETKPVHLCFGILPKEGKQVIISEIIAKKNSKVKILSHCIFPNAVHIQHIMEGKIILEEGAELVYEEEHYHSEEGLIEVKPVQEVVVEKNAKYFNHFKMKNGRAGKINIDYLVILKEKAVAELTTKIGAKLDDEIKMKEKIILEGKESRGLILSRIVLRDYSTSEFVGITVGKGAYSKAHVDCSEIVMDNAKASAIPEIQAFDSTAKLTHEAAIGRIDQKQLHTLMAKGLSEKQSIEYLVNGLLN</sequence>
<evidence type="ECO:0000313" key="2">
    <source>
        <dbReference type="EMBL" id="UJG43924.1"/>
    </source>
</evidence>
<name>A0A9Y1BT76_9ARCH</name>
<protein>
    <submittedName>
        <fullName evidence="2">SufD family Fe-S cluster assembly protein</fullName>
    </submittedName>
</protein>
<evidence type="ECO:0000259" key="1">
    <source>
        <dbReference type="Pfam" id="PF01458"/>
    </source>
</evidence>
<gene>
    <name evidence="2" type="ORF">K9W46_01770</name>
</gene>
<dbReference type="Proteomes" id="UP001200513">
    <property type="component" value="Chromosome"/>
</dbReference>
<dbReference type="PANTHER" id="PTHR30508:SF6">
    <property type="entry name" value="UPF0051 PROTEIN MJ0034"/>
    <property type="match status" value="1"/>
</dbReference>
<proteinExistence type="predicted"/>
<dbReference type="InterPro" id="IPR037284">
    <property type="entry name" value="SUF_FeS_clus_asmbl_SufBD_sf"/>
</dbReference>
<dbReference type="SUPFAM" id="SSF101960">
    <property type="entry name" value="Stabilizer of iron transporter SufD"/>
    <property type="match status" value="1"/>
</dbReference>
<accession>A0A9Y1BT76</accession>
<dbReference type="InterPro" id="IPR000825">
    <property type="entry name" value="SUF_FeS_clus_asmbl_SufBD_core"/>
</dbReference>
<feature type="domain" description="SUF system FeS cluster assembly SufBD core" evidence="1">
    <location>
        <begin position="96"/>
        <end position="313"/>
    </location>
</feature>
<dbReference type="GO" id="GO:0016226">
    <property type="term" value="P:iron-sulfur cluster assembly"/>
    <property type="evidence" value="ECO:0007669"/>
    <property type="project" value="InterPro"/>
</dbReference>
<dbReference type="AlphaFoldDB" id="A0A9Y1BT76"/>
<dbReference type="Pfam" id="PF01458">
    <property type="entry name" value="SUFBD_core"/>
    <property type="match status" value="1"/>
</dbReference>
<dbReference type="EMBL" id="CP084167">
    <property type="protein sequence ID" value="UJG43924.1"/>
    <property type="molecule type" value="Genomic_DNA"/>
</dbReference>
<dbReference type="PANTHER" id="PTHR30508">
    <property type="entry name" value="FES CLUSTER ASSEMBLY PROTEIN SUF"/>
    <property type="match status" value="1"/>
</dbReference>
<reference evidence="2" key="1">
    <citation type="journal article" date="2022" name="Nat. Microbiol.">
        <title>Unique mobile elements and scalable gene flow at the prokaryote-eukaryote boundary revealed by circularized Asgard archaea genomes.</title>
        <authorList>
            <person name="Wu F."/>
            <person name="Speth D.R."/>
            <person name="Philosof A."/>
            <person name="Cremiere A."/>
            <person name="Narayanan A."/>
            <person name="Barco R.A."/>
            <person name="Connon S.A."/>
            <person name="Amend J.P."/>
            <person name="Antoshechkin I.A."/>
            <person name="Orphan V.J."/>
        </authorList>
    </citation>
    <scope>NUCLEOTIDE SEQUENCE</scope>
    <source>
        <strain evidence="2">PR6</strain>
    </source>
</reference>
<organism evidence="2">
    <name type="scientific">Candidatus Heimdallarchaeum endolithica</name>
    <dbReference type="NCBI Taxonomy" id="2876572"/>
    <lineage>
        <taxon>Archaea</taxon>
        <taxon>Promethearchaeati</taxon>
        <taxon>Candidatus Heimdallarchaeota</taxon>
        <taxon>Candidatus Heimdallarchaeia (ex Rinke et al. 2021) (nom. nud.)</taxon>
        <taxon>Candidatus Heimdallarchaeales</taxon>
        <taxon>Candidatus Heimdallarchaeaceae</taxon>
        <taxon>Candidatus Heimdallarchaeum</taxon>
    </lineage>
</organism>